<gene>
    <name evidence="3" type="ORF">Elusimicrob1349_1190</name>
</gene>
<evidence type="ECO:0000259" key="2">
    <source>
        <dbReference type="Pfam" id="PF18798"/>
    </source>
</evidence>
<evidence type="ECO:0000313" key="3">
    <source>
        <dbReference type="EMBL" id="QGT50649.1"/>
    </source>
</evidence>
<name>A0A650ELL6_9BACT</name>
<dbReference type="InterPro" id="IPR040824">
    <property type="entry name" value="LPD3"/>
</dbReference>
<reference evidence="3" key="1">
    <citation type="journal article" date="2020" name="J. ISSAAS">
        <title>Lactobacilli and other gastrointestinal microbiota of Peromyscus leucopus, reservoir host for agents of Lyme disease and other zoonoses in North America.</title>
        <authorList>
            <person name="Milovic A."/>
            <person name="Bassam K."/>
            <person name="Shao H."/>
            <person name="Chatzistamou I."/>
            <person name="Tufts D.M."/>
            <person name="Diuk-Wasser M."/>
            <person name="Barbour A.G."/>
        </authorList>
    </citation>
    <scope>NUCLEOTIDE SEQUENCE</scope>
    <source>
        <strain evidence="3">LL30</strain>
    </source>
</reference>
<feature type="domain" description="Large polyvalent protein-associated" evidence="2">
    <location>
        <begin position="1689"/>
        <end position="1802"/>
    </location>
</feature>
<dbReference type="Pfam" id="PF18798">
    <property type="entry name" value="LPD3"/>
    <property type="match status" value="1"/>
</dbReference>
<feature type="region of interest" description="Disordered" evidence="1">
    <location>
        <begin position="762"/>
        <end position="796"/>
    </location>
</feature>
<protein>
    <recommendedName>
        <fullName evidence="2">Large polyvalent protein-associated domain-containing protein</fullName>
    </recommendedName>
</protein>
<accession>A0A650ELL6</accession>
<organism evidence="3">
    <name type="scientific">uncultured Elusimicrobia bacterium</name>
    <dbReference type="NCBI Taxonomy" id="699876"/>
    <lineage>
        <taxon>Bacteria</taxon>
        <taxon>Pseudomonadati</taxon>
        <taxon>Elusimicrobiota</taxon>
        <taxon>Elusimicrobia</taxon>
        <taxon>environmental samples</taxon>
    </lineage>
</organism>
<dbReference type="EMBL" id="MN577571">
    <property type="protein sequence ID" value="QGT50649.1"/>
    <property type="molecule type" value="Genomic_DNA"/>
</dbReference>
<proteinExistence type="predicted"/>
<sequence>MQNEEQKTVWLDKYQIPVVTDLKRADEILYAADTQVLHKPKTNYFALADLGAPAEETAKKALGQTAAHALTAAAGNVLPGGYAAEAFAKTSFGRGMGYAGVNSVRQLAAGTLKDALGTLPTVFGQDTATRQKANEQIDKDLAHLPAPARMQEKILRQYKDAFSLLGPVNVQTVKERLDALPAQQKKIDEFNAKVKNITDLFTKRAGLDKTEKDGFIYDFGAGATSFLFSVGALAVCRNPGLVAPLFGVMEGQASYEQAIAAGINPGKAYLLAKSNAAWITATEMVGEGVLNKLLFTKGVLGKTAARILERAKGKSPRTQITLAGALGAAQGGVLEGVQEAGQNIGSDVIMNLGGAQEKTVHEIIQEALYAGLLAFPLGAGAGGVGGAVHFAKYAGNVKQRLVQEGVPEPAAQKLAHETALEAVGRELLDDTIQSVSGEINSPLTAQDRDPKAFADAVSQTKKQDFAKAYDEIETRAKNKFKAQGLAEEEAALGAAVERNITQMQAAHLGLTPELAEKSLDISFNQELSESDAKIRFIGEMQKMSAEEQEAFYKTSKMASYQEMLGELNAYRAGLTAENDNGIKAGDAEQKPLGMTGFDNDGFPTETLGNDDLGKDNGARSFAQAAAMYKSPHKEFAKFYEAAQNNAGKKQSYYTHTTKNGLEVDIPSDTILHDKKHPEMTAEMWEQALGQMDSVKDFFVTKPQYGVGADILLNLNGEFGAEITVLPTGRIILNTAFKSTDKGINAWIQKEKNARTPYPFVFGSRPHDLQKSPGKFPSRSSIEGSHTPDNKPVFMGNPNINSLADIVQKIKGREFNQGERGKMLNQEAVEADRNSIYDKNGNPVKLQENLNLQPITRKEYAAPDIIHTDTAQSKKAVLENIFGKKGRLTLNNNGEKFILSHNSAKKILHTQISATKNKLNSENADGNTRRAAYAVAKELTALAPEIFPTAQLVYEHADLKGVEGRIIKRYAAAFSYKGKNYLAMFVVKQDSLADMQMYDYQTEEEKKTGFRHSTTAGSQYAPSIVSIDEIKGFVNSKLDKYRNKENDRFPTETLGNDDLGKDNGERTFAQAAAMYRNKAENLEQFYNYSLSAPANDKSYHAFDIGGFEVRLPADTIKHDNSNHKNSLQDWIDINKSLGGNIVAATISAKPRFDGIPVLLKTQTDNGFYGVAVEIQNKYALITTGFKGTEKGIDTWIKKEQTSNAPYPFIFNSRLPSLNKDGGEFVGKSAKYSLADIVQKIKGTEFNQDERGKTVITSKDGFIRAVITAGQAADKSTFVHEMAHVYLAAFEHVYGMEEYAAQRKHLDAWLGQPRGGVYSRAQQEKFAQGFEQFLKEGKAPAPYLKSVFEKFRAWIIHVYNGADISKLSAAAREAYADMLAAERNDAQKTVEFYQANKKDYGRIRATLEKIKQDKLDIKDLDGVDLAALRDFVGILKKPAPALPKRTLLTDLRRYGAQYANSGQIDKEAYKNARVYDKATGVGDKPADWLVKHGYMEDADVQTYEEASARDQEACELIERALAGEPVYKLEDRERVELHDAYREAVNMAEDAIGADYKNYEKLLESLDALKQQGYRAVEKSDLDFIQEKFEELANLRESEAFLAQEESFGRVDDAKRGSADERRKDKTQKAKLENLRKAQGLKKAVLDELERRNLFVPAAREQNGKLKNELPPDAQPVIKLTGTEIPGLTKDVKTSKPAVLEWFKNALAPLTSKRKDLGEISYPVSSAREVLGKTKETEKIKLLPAVKAVVDNGILLNDGKMQDTPNHTGGVVGFYYVQGAVDLDGKIKTVQVDIAQDRQGKKFYFYSEIKEAPIGGDTLSITRAAKGANNTPGIDTLSITRAVPKDNDSITKNNDIFKAPAKNKLTAVRDELNRAKTVEEIYKAADRAFLVMEEAYGNTEAGKAEAGRLAPPAQDWDARRVELLKDLADINKKTDANAAWAFAAIERGGLIAPHKSGLTPQEWNAPAAVSDKQRKINVWKAEQILDEQLRNRYYKAFEKALGSIEGLKGPQKSMLLREFNNIRYRNKNAPELIVKTLESARQYVDNNYKNYIAGKIEEIVKTPLFEKSGSLRTAKYSPAAQAFLKAAHRIVTLDKETARDSYARAVENQNYDEALSKTQILQNKLLQLKAAPETMTPAEVKDVYGQMREIQKAGRDEVRLEKFLRNTREDIWRERLLDGLEKQKMPKGAVLYIKKLANWQSILNTLFGEIEVDAEVNGQMGKEKIKFMDALSLEQNQIQMQNHVRALRQKVVERVGEAYGLKNGNDYIKKINELQSETYTLQNYGKIPEGPAELLTERQKKPFLQTITKLELLFFYIQDQNPLNRARLMRAYRQEQYETLFAPITAQDKKAAAALMQIAQSTYEQMNEVHKRERGFTLGRVENYFPNRTERLTGGLDYLREMLANNAAPSAIKARVQTVSAVEKPVNPVSLLMSEISRNAEYIYGAESAGKLRRIFRDEQMARALEEKFGKKDGRDIYEHLIKMIDLNGPGARSAEKKQFFEKMEFLFNNWVKSAIGLKPIVAIKQFASAFNYTENMPVADWTAGFKDALLHPRETLRFMREFSPYLVTRYEEGGMNETLGRALAQDEMFGTADKINTLTNAITVNVRLGDMFALAFGGKPYADWLIKEKGYSRERAREAFELATVRAQQANLKSTLNEAQLDGGNLFWRAAWAFRNQQMQYARKLYDAYVDYVNGYIGEKDMAKKVFMYAVVQPALYTLLSLGWFAADDDDRKDDWWRLAASPVEQTLGAVPFGDDAAELLFNNLRSLCEDGKLTGLRAYELPGVADMYRTFNKLVKNFNSGDADLGDWLDAAAEMGQFSGFGTKQIKTQISGLYDAVTGKPVKGAMKVIGYTQNRANKVTGEKERTRKKKK</sequence>
<evidence type="ECO:0000256" key="1">
    <source>
        <dbReference type="SAM" id="MobiDB-lite"/>
    </source>
</evidence>